<dbReference type="KEGG" id="glo:Glov_0055"/>
<dbReference type="RefSeq" id="WP_012468152.1">
    <property type="nucleotide sequence ID" value="NC_010814.1"/>
</dbReference>
<keyword evidence="3" id="KW-1185">Reference proteome</keyword>
<organism evidence="2 3">
    <name type="scientific">Trichlorobacter lovleyi (strain ATCC BAA-1151 / DSM 17278 / SZ)</name>
    <name type="common">Geobacter lovleyi</name>
    <dbReference type="NCBI Taxonomy" id="398767"/>
    <lineage>
        <taxon>Bacteria</taxon>
        <taxon>Pseudomonadati</taxon>
        <taxon>Thermodesulfobacteriota</taxon>
        <taxon>Desulfuromonadia</taxon>
        <taxon>Geobacterales</taxon>
        <taxon>Geobacteraceae</taxon>
        <taxon>Trichlorobacter</taxon>
    </lineage>
</organism>
<feature type="signal peptide" evidence="1">
    <location>
        <begin position="1"/>
        <end position="25"/>
    </location>
</feature>
<protein>
    <submittedName>
        <fullName evidence="2">Uncharacterized protein</fullName>
    </submittedName>
</protein>
<gene>
    <name evidence="2" type="ordered locus">Glov_0055</name>
</gene>
<proteinExistence type="predicted"/>
<evidence type="ECO:0000313" key="2">
    <source>
        <dbReference type="EMBL" id="ACD93793.1"/>
    </source>
</evidence>
<keyword evidence="1" id="KW-0732">Signal</keyword>
<evidence type="ECO:0000313" key="3">
    <source>
        <dbReference type="Proteomes" id="UP000002420"/>
    </source>
</evidence>
<reference evidence="2 3" key="1">
    <citation type="submission" date="2008-05" db="EMBL/GenBank/DDBJ databases">
        <title>Complete sequence of chromosome of Geobacter lovleyi SZ.</title>
        <authorList>
            <consortium name="US DOE Joint Genome Institute"/>
            <person name="Lucas S."/>
            <person name="Copeland A."/>
            <person name="Lapidus A."/>
            <person name="Glavina del Rio T."/>
            <person name="Dalin E."/>
            <person name="Tice H."/>
            <person name="Bruce D."/>
            <person name="Goodwin L."/>
            <person name="Pitluck S."/>
            <person name="Chertkov O."/>
            <person name="Meincke L."/>
            <person name="Brettin T."/>
            <person name="Detter J.C."/>
            <person name="Han C."/>
            <person name="Tapia R."/>
            <person name="Kuske C.R."/>
            <person name="Schmutz J."/>
            <person name="Larimer F."/>
            <person name="Land M."/>
            <person name="Hauser L."/>
            <person name="Kyrpides N."/>
            <person name="Mikhailova N."/>
            <person name="Sung Y."/>
            <person name="Fletcher K.E."/>
            <person name="Ritalahti K.M."/>
            <person name="Loeffler F.E."/>
            <person name="Richardson P."/>
        </authorList>
    </citation>
    <scope>NUCLEOTIDE SEQUENCE [LARGE SCALE GENOMIC DNA]</scope>
    <source>
        <strain evidence="3">ATCC BAA-1151 / DSM 17278 / SZ</strain>
    </source>
</reference>
<dbReference type="HOGENOM" id="CLU_1608480_0_0_7"/>
<dbReference type="STRING" id="398767.Glov_0055"/>
<feature type="chain" id="PRO_5002787658" evidence="1">
    <location>
        <begin position="26"/>
        <end position="165"/>
    </location>
</feature>
<dbReference type="AlphaFoldDB" id="B3E9C7"/>
<accession>B3E9C7</accession>
<name>B3E9C7_TRIL1</name>
<dbReference type="EMBL" id="CP001089">
    <property type="protein sequence ID" value="ACD93793.1"/>
    <property type="molecule type" value="Genomic_DNA"/>
</dbReference>
<evidence type="ECO:0000256" key="1">
    <source>
        <dbReference type="SAM" id="SignalP"/>
    </source>
</evidence>
<sequence>MKRLTCWLTTVVTALLVLLPVLVSADQAADDITNARRSRMLRRGLPDATAPVVRPPLPAPAAATPQNVSDDATFGYTKENPIKMGGADLSEGIAGSKYYLRSLRDKHNKPFAVSRISNVGPGEDGHIVDLYQLIDSEGTSYKLYVDVYHPEIHPKEAKTPQGMTR</sequence>
<dbReference type="Proteomes" id="UP000002420">
    <property type="component" value="Chromosome"/>
</dbReference>